<dbReference type="Gene3D" id="1.10.8.270">
    <property type="entry name" value="putative rabgap domain of human tbc1 domain family member 14 like domains"/>
    <property type="match status" value="1"/>
</dbReference>
<dbReference type="AlphaFoldDB" id="A0A4V1AEN8"/>
<gene>
    <name evidence="4" type="primary">MPUL0E00970</name>
    <name evidence="4" type="ORF">METSCH_E00970</name>
</gene>
<dbReference type="SUPFAM" id="SSF47923">
    <property type="entry name" value="Ypt/Rab-GAP domain of gyp1p"/>
    <property type="match status" value="2"/>
</dbReference>
<protein>
    <submittedName>
        <fullName evidence="4">Rab-GTPase-TBC domain-containing protein</fullName>
    </submittedName>
</protein>
<dbReference type="InterPro" id="IPR050302">
    <property type="entry name" value="Rab_GAP_TBC_domain"/>
</dbReference>
<organism evidence="4 5">
    <name type="scientific">Metschnikowia aff. pulcherrima</name>
    <dbReference type="NCBI Taxonomy" id="2163413"/>
    <lineage>
        <taxon>Eukaryota</taxon>
        <taxon>Fungi</taxon>
        <taxon>Dikarya</taxon>
        <taxon>Ascomycota</taxon>
        <taxon>Saccharomycotina</taxon>
        <taxon>Pichiomycetes</taxon>
        <taxon>Metschnikowiaceae</taxon>
        <taxon>Metschnikowia</taxon>
    </lineage>
</organism>
<evidence type="ECO:0000256" key="1">
    <source>
        <dbReference type="SAM" id="Coils"/>
    </source>
</evidence>
<feature type="compositionally biased region" description="Basic and acidic residues" evidence="2">
    <location>
        <begin position="7"/>
        <end position="39"/>
    </location>
</feature>
<feature type="domain" description="Rab-GAP TBC" evidence="3">
    <location>
        <begin position="249"/>
        <end position="431"/>
    </location>
</feature>
<dbReference type="GO" id="GO:0031267">
    <property type="term" value="F:small GTPase binding"/>
    <property type="evidence" value="ECO:0007669"/>
    <property type="project" value="TreeGrafter"/>
</dbReference>
<dbReference type="GO" id="GO:0005096">
    <property type="term" value="F:GTPase activator activity"/>
    <property type="evidence" value="ECO:0007669"/>
    <property type="project" value="TreeGrafter"/>
</dbReference>
<evidence type="ECO:0000256" key="2">
    <source>
        <dbReference type="SAM" id="MobiDB-lite"/>
    </source>
</evidence>
<proteinExistence type="predicted"/>
<keyword evidence="1" id="KW-0175">Coiled coil</keyword>
<dbReference type="PANTHER" id="PTHR47219">
    <property type="entry name" value="RAB GTPASE-ACTIVATING PROTEIN 1-LIKE"/>
    <property type="match status" value="1"/>
</dbReference>
<sequence length="666" mass="75435">MTTPAETDAKLPHQDENGLDERRSSSEETDFKDSAEEFGVHVTDSEQNGDDTGTQKPRSDLEIEETSTGSESHAKKKTNGPGNSDTEPKKEGKKATGQINVNSDDSEIAEKPLSVPQSENLAPNEGTARSLDGPQKLPPRTFIPVFLGTEPSTSIPSAAAEALSLLEARQSEISITFDAKDKTQQMAINLGMESVKKTYRDIRNTIGHLPTELLTSERIDWAFWDRVMHDYHDTVVHEQSQLGHAVAAGIPEEVRGIVWQLVARLKNPQLEELYFHLKTEPSMHEKAIKRDLTRTSFYTNVDAANKAVELCNVIFAYLNFDPDVGYTQGMVFIAVPLIMNMTESECFCLLVTLMKDYGLRDLFCPEMRGLHLLLHQFDRLLAQKLPSLYNHLNRQGVRLLMYALQWFLTFFSYKFPLTVVLRIFDMVITQGVEAVLRLGLNLMLKNEPSLLRLDFDGLITFLKDSLFNVYVSDEFVEEPNRRFSLLGRKPAKPANYKLDSFIHDSMQVDVSPLDLARWRAEFDQMILHDVKRAAEIEALRAGNGQLRHEIKAVETQMYALNHDHLEAVQGLVAVKVVLPELLGDVSELRAEVGSLESDIDELERKLGANQDDIPQDIEAQIQELLKQNAEETEKFTNLEEQLAELTLQNEALKAELKKNKKWFWKK</sequence>
<feature type="coiled-coil region" evidence="1">
    <location>
        <begin position="585"/>
        <end position="655"/>
    </location>
</feature>
<dbReference type="PANTHER" id="PTHR47219:SF9">
    <property type="entry name" value="GTPASE ACTIVATING PROTEIN AND CENTROSOME-ASSOCIATED, ISOFORM B"/>
    <property type="match status" value="1"/>
</dbReference>
<dbReference type="SMART" id="SM00164">
    <property type="entry name" value="TBC"/>
    <property type="match status" value="1"/>
</dbReference>
<reference evidence="5" key="1">
    <citation type="submission" date="2019-03" db="EMBL/GenBank/DDBJ databases">
        <title>Snf2 controls pulcherriminic acid biosynthesis and connects pigmentation and antifungal activity of the yeast Metschnikowia pulcherrima.</title>
        <authorList>
            <person name="Gore-Lloyd D."/>
            <person name="Sumann I."/>
            <person name="Brachmann A.O."/>
            <person name="Schneeberger K."/>
            <person name="Ortiz-Merino R.A."/>
            <person name="Moreno-Beltran M."/>
            <person name="Schlaefli M."/>
            <person name="Kirner P."/>
            <person name="Santos Kron A."/>
            <person name="Wolfe K.H."/>
            <person name="Piel J."/>
            <person name="Ahrens C.H."/>
            <person name="Henk D."/>
            <person name="Freimoser F.M."/>
        </authorList>
    </citation>
    <scope>NUCLEOTIDE SEQUENCE [LARGE SCALE GENOMIC DNA]</scope>
    <source>
        <strain evidence="5">APC 1.2</strain>
    </source>
</reference>
<evidence type="ECO:0000313" key="5">
    <source>
        <dbReference type="Proteomes" id="UP000292447"/>
    </source>
</evidence>
<dbReference type="InterPro" id="IPR035969">
    <property type="entry name" value="Rab-GAP_TBC_sf"/>
</dbReference>
<dbReference type="Proteomes" id="UP000292447">
    <property type="component" value="Chromosome V"/>
</dbReference>
<dbReference type="Pfam" id="PF23436">
    <property type="entry name" value="RabGap-TBC_2"/>
    <property type="match status" value="1"/>
</dbReference>
<dbReference type="PROSITE" id="PS50086">
    <property type="entry name" value="TBC_RABGAP"/>
    <property type="match status" value="1"/>
</dbReference>
<evidence type="ECO:0000313" key="4">
    <source>
        <dbReference type="EMBL" id="QBM89863.1"/>
    </source>
</evidence>
<evidence type="ECO:0000259" key="3">
    <source>
        <dbReference type="PROSITE" id="PS50086"/>
    </source>
</evidence>
<name>A0A4V1AEN8_9ASCO</name>
<dbReference type="Gene3D" id="1.10.10.750">
    <property type="entry name" value="Ypt/Rab-GAP domain of gyp1p, domain 1"/>
    <property type="match status" value="1"/>
</dbReference>
<keyword evidence="5" id="KW-1185">Reference proteome</keyword>
<dbReference type="Gene3D" id="1.10.472.80">
    <property type="entry name" value="Ypt/Rab-GAP domain of gyp1p, domain 3"/>
    <property type="match status" value="1"/>
</dbReference>
<dbReference type="GO" id="GO:0030427">
    <property type="term" value="C:site of polarized growth"/>
    <property type="evidence" value="ECO:0007669"/>
    <property type="project" value="UniProtKB-ARBA"/>
</dbReference>
<dbReference type="STRING" id="2163413.A0A4V1AEN8"/>
<accession>A0A4V1AEN8</accession>
<dbReference type="InterPro" id="IPR000195">
    <property type="entry name" value="Rab-GAP-TBC_dom"/>
</dbReference>
<feature type="region of interest" description="Disordered" evidence="2">
    <location>
        <begin position="1"/>
        <end position="137"/>
    </location>
</feature>
<dbReference type="EMBL" id="CP034460">
    <property type="protein sequence ID" value="QBM89863.1"/>
    <property type="molecule type" value="Genomic_DNA"/>
</dbReference>